<dbReference type="OrthoDB" id="10578262at2759"/>
<dbReference type="Proteomes" id="UP000887013">
    <property type="component" value="Unassembled WGS sequence"/>
</dbReference>
<dbReference type="EMBL" id="BMAW01118669">
    <property type="protein sequence ID" value="GFT80963.1"/>
    <property type="molecule type" value="Genomic_DNA"/>
</dbReference>
<dbReference type="AlphaFoldDB" id="A0A8X6PNW6"/>
<comment type="caution">
    <text evidence="1">The sequence shown here is derived from an EMBL/GenBank/DDBJ whole genome shotgun (WGS) entry which is preliminary data.</text>
</comment>
<gene>
    <name evidence="1" type="ORF">NPIL_131211</name>
</gene>
<name>A0A8X6PNW6_NEPPI</name>
<proteinExistence type="predicted"/>
<keyword evidence="2" id="KW-1185">Reference proteome</keyword>
<organism evidence="1 2">
    <name type="scientific">Nephila pilipes</name>
    <name type="common">Giant wood spider</name>
    <name type="synonym">Nephila maculata</name>
    <dbReference type="NCBI Taxonomy" id="299642"/>
    <lineage>
        <taxon>Eukaryota</taxon>
        <taxon>Metazoa</taxon>
        <taxon>Ecdysozoa</taxon>
        <taxon>Arthropoda</taxon>
        <taxon>Chelicerata</taxon>
        <taxon>Arachnida</taxon>
        <taxon>Araneae</taxon>
        <taxon>Araneomorphae</taxon>
        <taxon>Entelegynae</taxon>
        <taxon>Araneoidea</taxon>
        <taxon>Nephilidae</taxon>
        <taxon>Nephila</taxon>
    </lineage>
</organism>
<evidence type="ECO:0000313" key="2">
    <source>
        <dbReference type="Proteomes" id="UP000887013"/>
    </source>
</evidence>
<accession>A0A8X6PNW6</accession>
<sequence length="74" mass="8546">MYAERKEHRIPIYDDEKENEDVVEQFLKDPLNPRYQKLRKGVDRGHLGTSFHKYLLLMIVVIRGSSSASGADPS</sequence>
<reference evidence="1" key="1">
    <citation type="submission" date="2020-08" db="EMBL/GenBank/DDBJ databases">
        <title>Multicomponent nature underlies the extraordinary mechanical properties of spider dragline silk.</title>
        <authorList>
            <person name="Kono N."/>
            <person name="Nakamura H."/>
            <person name="Mori M."/>
            <person name="Yoshida Y."/>
            <person name="Ohtoshi R."/>
            <person name="Malay A.D."/>
            <person name="Moran D.A.P."/>
            <person name="Tomita M."/>
            <person name="Numata K."/>
            <person name="Arakawa K."/>
        </authorList>
    </citation>
    <scope>NUCLEOTIDE SEQUENCE</scope>
</reference>
<protein>
    <submittedName>
        <fullName evidence="1">Uncharacterized protein</fullName>
    </submittedName>
</protein>
<evidence type="ECO:0000313" key="1">
    <source>
        <dbReference type="EMBL" id="GFT80963.1"/>
    </source>
</evidence>